<dbReference type="Gene3D" id="2.60.40.3440">
    <property type="match status" value="36"/>
</dbReference>
<feature type="domain" description="RapA2 cadherin-like" evidence="3">
    <location>
        <begin position="6850"/>
        <end position="6936"/>
    </location>
</feature>
<feature type="domain" description="DUF4347" evidence="2">
    <location>
        <begin position="91"/>
        <end position="243"/>
    </location>
</feature>
<evidence type="ECO:0000259" key="2">
    <source>
        <dbReference type="Pfam" id="PF14252"/>
    </source>
</evidence>
<evidence type="ECO:0000313" key="5">
    <source>
        <dbReference type="Proteomes" id="UP001214170"/>
    </source>
</evidence>
<dbReference type="PANTHER" id="PTHR10199">
    <property type="entry name" value="THROMBOSPONDIN"/>
    <property type="match status" value="1"/>
</dbReference>
<dbReference type="NCBIfam" id="NF012211">
    <property type="entry name" value="tand_rpt_95"/>
    <property type="match status" value="47"/>
</dbReference>
<dbReference type="Pfam" id="PF17963">
    <property type="entry name" value="Big_9"/>
    <property type="match status" value="45"/>
</dbReference>
<feature type="region of interest" description="Disordered" evidence="1">
    <location>
        <begin position="2109"/>
        <end position="2143"/>
    </location>
</feature>
<dbReference type="Proteomes" id="UP001214170">
    <property type="component" value="Chromosome"/>
</dbReference>
<keyword evidence="5" id="KW-1185">Reference proteome</keyword>
<feature type="domain" description="RapA2 cadherin-like" evidence="3">
    <location>
        <begin position="1004"/>
        <end position="1085"/>
    </location>
</feature>
<feature type="region of interest" description="Disordered" evidence="1">
    <location>
        <begin position="7191"/>
        <end position="7215"/>
    </location>
</feature>
<dbReference type="RefSeq" id="WP_268080114.1">
    <property type="nucleotide sequence ID" value="NZ_CP106885.1"/>
</dbReference>
<evidence type="ECO:0000256" key="1">
    <source>
        <dbReference type="SAM" id="MobiDB-lite"/>
    </source>
</evidence>
<feature type="compositionally biased region" description="Basic and acidic residues" evidence="1">
    <location>
        <begin position="896"/>
        <end position="905"/>
    </location>
</feature>
<name>A0ABY8GQ68_9BURK</name>
<dbReference type="EMBL" id="CP121261">
    <property type="protein sequence ID" value="WFP06876.1"/>
    <property type="molecule type" value="Genomic_DNA"/>
</dbReference>
<dbReference type="InterPro" id="IPR040853">
    <property type="entry name" value="RapA2_cadherin-like"/>
</dbReference>
<sequence length="7246" mass="729040">MKNNSASRFGKKTQQALGPRTLSSRLFLQALEPRVLLDAAMAQTAHEVAQAVPDAPPAADTQAHAELIAALGAVEQHKASAAEPAEPRHEVYFIDRTVDDADALAQSLPPGAEVHFIEPGVDGVRFMAETLNGRQDVDAVHILSHGEAGTLQLGAATLTLESMQGEYREVLTQIGSALSADADVLLYGCDFGQGDVGALAVQTLGVITGADVAASSDTTGAAMLGGDWTLEHQSGSIETVAVAAEGWSYLLAPPVLDNALNLTYTGAEDSGAPSGAVGATISNYTAGLTDADPGAVKGIAVIGTVTTNGTWWYTLDGGANWSAVGTVSTTSALLLSDTPNSRIYFQPNANFNGSAGNALTLRGWDQSAGTVGTKVNPTTITGAVSTASDTVAVSVTAVNDAPLLNAATRTLTTINEDLNVGVAAPAPTGAVGSTVNNFIGSTTDVDAGALTGIAIMGADTANGTWWYSANNGTNWTQMGAVTDSSAVLLANSTSSRVYFRPNADYNGTATLTIRAWDQTSGTNGGTADASVNGGITAFSSATGSVGITVSAVADIVADTATTAEEAPVIINVLGNDTFENSGRVVTAINGTGITVGGPAVSVANGSVVLNADGTIAFTPGADYPGALASANTVFTYTATSGGVSETANVTVTVTQVQDAPRIDLDGLTAGSNYSTTLDQGAIAIGNLVSVTDPEGNNLASMTITLSGATAADTLALSGSVAGITASYNSGTGVLTLTGSTTLANYQTALGLVTFTTTSGSTAARTLSVQATSVAAPTASNVAVATITPIDTDGDGVANTADIDDDNDGILDINEAANTDADGIVDRLDLDSDNDGIADNVEAQATAGYKPPSGQGLSMVDVDQDGLDDRYDADTVSGSRTTAVASLGLTPVDSDADGTKDFRDADSDNDGTADVAERGDGQASSVTSTTDTDQDGLLDIFEHGTVSDGFAMHDGAVITSGSGLTATVTGFNLSDTDADMLANGSNAQVLSADLDWRDSFVGVAPPVAQADSATTVEDTPLSPSAAAGLLANDTYNRDGSITAASYDSNADGTPDTAITVGVATALVRNGVTTGSLTLNPDGSYTFTPASNYDGLVPLVRYTITTPGGSSSADLSLAITPVNDAPVLADTTLTVVAVMPTNGAPVGQVGMLVSDLVGGVTDADTGAVKGVAVTGMSGLGTLYYSINNGTAWTQVASLTEATARLLAADGVSRLYFRPNVAVLGNVANALTIRAWDRTSGTNGATADATVHGGATAFSDATDTIQMRANTAPVLNTVPALTYTGSEDDPVPVGAVGQLVSAYTVGIVDLDPAALSGIALTAANAGNGVWWYTVDGGTTWNLVGAVSGTNALLLSDTPDSRIYFQPTTNFNGSAGNALTLRAWDQSSGTAGTKVNPGTSTAFSAASDTVAVSVTAVNDAPVLQVDTRNLSTINEDLNASVPAPAPTGAVGTSVNNFIESTSDIDSGALTGIAIVGADTTNGTWWYSINNGTNWTQMGTIADSSAVLLVNSGNSRVYFRPTADYNGTATLTIRAWDRTSGTNGGTADASVNGGITAFSSATGLVNIIVNPIADIVANTATTAEETAVIINVLANDTFENSGRAVTAINGTAITVGGPAVSVANGSVVLNADGTITFTPGLDFPGAAASANTVFTYTATSGGASETANVTVTVTQVQDAPRIDLDGSAAGTGYSTTQDQDKVAIGKLVSVTDPENNNLASMTVTLSSPAAGDLLSFDGTVTGITASYDSVTGVLTLTGSATLASYRAALEQVYFSTTSGSTAVRTISVQAISVLAPTASNVAVTTITPIDTDSDGVSNTVDLDDDNDGILDGVESQATTPSLIDGSMEGGLPDAHTENQSLNFSVDGTGFTDALATPDTWKGSFSLAGSGQWSGAMNGVPGAADGQVFMGIYSGFVEEAAQVILPASAGIQVGDVVRITFQEIFGGVNGLTIPGMQAYFVVTVDGVSYNADTLTYNGNNFKTWSTGSITFTATSTTPVVVFSIGRPNGGDGAYLGLDDVRVYKVSALNAAQDRDGDGLVDRLDLDSDNDGIPDNVEAQTTAAYKPPSGQGLAMVDVDDDGLDDRYDADTASINRMTAAASLGLTPVDTDADGTADYYDADSDNDGKADVTERGDGQATSVTSTTDTDNDGLLDIFEHGNVNDGYSVQDGVITTSGPGLTATVVSFNLADTDLDTAINGSNAVPLTRNFDWRDNVSAPVIDLNSTAGAVDGSLDYDTSQTGGGVAVSAATANADVSDFDDNDIQQLAITVSGALDGANEVVTLGGASFALDAAASTIVTVDTVDLLINYSVLSGFVITRNGGGVIAQSVLDTLVRGATYRNTQVAATAGARQLSFVVTDTGGAASATAVSTIQVTPGNRAPVPADPAIAGQVFDPATGNYAVSNLEDTVFNGQVSATDADNDTLAYAVTTQPLHGAVVIDPATGVYTYTPDADYHGSDSFVVTVSDGMGESVQSIVNVTMAAVADIVNDTITTNEDTTVNIAVSGNDTFEDAGYAITAIDGIAVVVDTPVAVANGTVTLKANGTLDFTPTPNYNGLASFTYTVTSAGTVETATVTVTVTAVADAPVTVDPAVPGQVFDPATGNYAISLNEDAVFNGQVSAVDGDGDTLVYGVDTSATHGMVTVDSVTGAYTYTPTADYYGADSFIISIGDGAGNIVLSTVSVTVAAVVDISDDTITTDEDTTVNIAVVGNDSFENAGRSITAIDGIAVVVDTPVLVANGSVTLKADGTLDFAPALNYNGSTSFTYTVTSGGAVETASVTVTVTAVADVPVTVDPAVPGQTFDPATGNYAISLNEDGAFTGQVSAIDGDGDTLLYAVNTPATHGMVTVDPATGVYTYTPTADYYGSDSFIIRIDDGEGNVTQSTVSVTVAAVVDITDDTITTDEDTTVNIAVVGNDSFENAGRTITAIDGIAVAVGTPTPVSNGSVTLKADGTLDFAPAANYNGPTSFTYTVTSGGAVETASVTVTVTAVADVPVTVDPAVLGQVFDPATGNYAISLNEDGAFTGQVSAVDGDGDTLTYSVSSAATHGMVTVDPATGGYTYTPTADYYGSDSFVIRIDDGAGNFILSTVSVTVAAVVDITDDSITTNEDTTVNIAVVGNDSFENAGRAITAIDGVAVVVGTPVAVANGSVTLKADGTLDFEPALNYNGSTSFTYTVTSGGAMETASVTVTVTPVADAPVTVDPAVPGQVFDPATGNYAISLNEDAVFNGQVSAVDGDGDTLVYGVDTPATHGMVTVDSVTGAYTYTPTADYYGADSFIISIDDGAGNFILSTVSVTVAAVVDITDDTITTNEDTTVNIAVVGNDSFENAGRSITAIDGSAVMVGTPVGVANGSVTLKADGTLDFAPALNYNGSTSFTYTVTSGGVVETASVTVTVTAVADAPVTVDPAVAGQVFDPATGNYAISLNEDGAFNGQVSAVDGDGDTLVYGVDTPAMHGMVTVDPATGAYTYTPTADYYGTDSFVISINDGAGNVTLSTVSVTVAAVADITDDTITTDEDTTVNIAVVGNDSFENAGRTITAIDGIAVVVGTPVAVANGSVTLKADGTLDFAPALNYNGSTSFTYTVTSGGAVETATVSVTVTAVADVPMTVDPAVPGQVFDPATGNYAISLNEDAVFNGQVSAVDGDGDTLLYAVNTPATHGMVTVDPATGAYTYTPTADYYGADSFVISIDDGEGNVTQSTVSVTVAAVVDITDDTVTTDEDTTVNIAVVGNDSFENAGRSITAIDGNAIMVGTPVGVANGSVTLKADGTLDFAPALNYNGSTSFTYTVTSGGVVETASVTVTVTAVADAPVTVDPAVAGQVFDPATGNYAISLNEDGAFNGQVSAVDGDGDTLVYGVDTPAMHGMVTVDPATGAYTYTPTADYYGSDSFTISINDGAGNVTLSTVSVTVAAVVDISDDTVTTDEDTTVNIAAVGNDSFENAARTITAIDGIAVVVGTPVAVANGSVTLKADGTLDFAPALNYNGSTSFTYTVTSGGAVETASVTVTVTPVADAPATVDPAVPGQVFDPATGNYAINLNEDAVFNGQVSAVDGDGDTLAYGVDTQAMHGMVTVDPVTGAYTYTPTADYYGSDSFTLSINDGAGNVTLSMVSVTVAAVVDITDDTITTDEDTTVNIAVVGNDSFENAARTITAIDGNAVMVGTPVAVANGSVTLKADGTLDFAPALNYNGSTSFTYTVTSGGAVETASVTVTVTPVADAPMTVDPAVPGQVFDPATGNYAISLNEDAVFSGQVSAVDGDGDTLVYGVDTPATHGMVTVDPLTGAYTYTPTADYYGSDSFTISINDGAGNVTLSMVSVTVAAVVDITDDTVTTDEDTTVNIAVVGNDSFENAGRSITAIDGNAIMVGTPVMVANGSVTLKADGTLDFAPALNYNGSTSFTYTVTSGGAVETASVTVTVTPIADAPMTVDPAVPGQVFDPATGNYAISLNEDGAFNGQVSAVDGDGDTLVYGVDTPATHGMVTVDPATGAYTYTPTADYYGSDSFTISINDGAGNVTLSTVSVTVAAVVDITDDTITTNEDATVNIAVVANDSFENAGRSITAIDGNAVMVGMPVLVANGSVTLKADGTLDFAPAANYNGSTSFTYTVTSGGAVETASVMVTVTAVADVPVTVDPAVPGQVFDPVTGNYAISLNEDAAFNGQVSAVDGDGDTLTYSVSSAATHGLVTVDLATGAYTYTPTADYYGTDSFVISIDDGTGNISLSTVTVTGAAVVDITDDTVTTDEDTTVNIAVVGNDSFENAGRSITAIDGNAIMVGTPVMVANGSVTLKADGTLDFAPALNYNGSTSFTYTVTSGGAVETASVTVTVTPVADAPMAVDPAVPGQVFDPATGNYAISLNEDAAFNGQVSAVDGDGDTLVYGVDTPATHGIVTVDPVTGAYTYTPTADYYGADSFIISIDDGAGNVTLSTVSVTVAAVVDITDDTVTTDEDTTVNIAVVGNDSFENAGRAITAIDGNSVVVGTPVAVANGSVTLKVDGTLDFAPVLNYNGSTSFTYTVTSGGAVETATVTVTVTAIADAPVAVDPAVPGQTFDPATGNYAISLNEDAVFNGQVSAVDGDGDTLTYSVSSAATHGMVTVDLATGAYTYTPTADYYGSDSFIISIDDGEGNVTQSTVSVAVAAVVDIIDDTITTDEDTTVNIAVVGNDSFENAGRSITAIDGNAILVGIPVAVANGSVTLKADGTLDFTPATDFNGPTSFTYTVTSGGAVETASVTVTVTAVVDVPVTVDPAVPGQIFDPATGNYAISLNEDAVFNGQVSAVDGDGDTLVYGVDTPATHGMVTVDPATGAYTYTPTADYYGSDSFTISINDGAGNVTLSTVSVTVAAVVDITDDTITTNEDTTVNIAVVANDSFENAGRSITAIDGNAAMVGTPIAVANGSVTLKADGTLDFAPTANYNGSTSFTYTVTSGGAVETASVTVTVTPAADAPVMVDPAVAGQVFDPATGNYAISLNEDGAFNGQVSAVDGDGDTLVYGVDTPATHGMVTVDPATGAYTYTSTADYYGADSFIISVDDGTGNISLSTVSVTVAAVVDISDDTVTTDEDTTVNIAVVGNDSFENAGRSITAIDGNAVMVSTPVAVANGSVTLKADGTLDCTPALNYNGPTSFTYTVTSGGAVETATVTVTVTAIADAPVAVDPAVPGQTFDPATGNYAISLNEDAVFNGQVSAVDGDGDTLTYSVSSAATHGMVTVDLATGAYTYTPTADYYGTDSFVIRIDDGTGNVILSTVSVTVAAVVDIVNDTITTNEDTPVNIAVVANDGFENAGRAITAIDGIAVVVGTPVLVSNGSVTLKADGTLDFTPTTDFNGPTSFTYTVTSGGAVETASVTVTVTAVADVPVTVDPAVPGQTFDPATGNYAVSTSEETAVNGQVSAVDGDGDTLACGVDTPATHGMVTVDPVTGAYTYTPTADYYGSDSFIISINDGAGNVTLSMVSVTVAAVVDIADDTITTDEDTTVNIAVVGNDSFENAGRSITAIDGNAVMVGTPVAVANGSVTLKADGTLDFAPALNYNGSTSFTYTVTSGGAVETASVTVTVTAVADVPVTVDPAVPGQTFDPATGNYAISLNEDAVFTGQVSAVDGDGDTLTYGISTPAMHGVVTVDSVTGAYTYTPTADYNGSDSFIINIDDGEGNVTQSTVSVTVAAVVDIDNDAITTNEDTTVNIVVLGNDSFENAGRIISAIDGIAAVVGTPIAVANGSVTLKADGTLDFTPTTDFNGSTSFTYTVTSGGVTESAGVTVTVTAVADAPMNVDPAVPGQIFDPATGNYAISLNEDAVFNGQVSAVDGDGDTLVYGVDTPATHGMVTVDSATGAYTYTPTADYYGADSFIISIDDGTGNISLSTVTVTVAAVVDITDDTVTTDEDTTVNIAVVSNDSFENAGRSITAIDGIAVVVGTPVAVANGSVTLKPDGTLDFAPALNYNGSTSFTYTVTSGGAVETASVTVTVTAVADVPMTVDPAVPGQTFDPATGNYAISLNEDAVFNGQVSAVDGDGDTLVYNVSLAAMHGVVTVDSVTGAYTYTPTADYYGSDSFIISIDDGEGNVTQSTVSVTVAAVVDIANDTVTTNEDTAVTIVVGGNDSFENAGRIISAIDGNAIVVGTPVAIANGLVTLKADGTLDFLPASHYHGSTSFTYSVTSGGVTETATATVNVTSINDVPILVDVRIGGQVLNPATGEYGVPTTEDTSVVGRVEASDSDGEPVQYTMTTLPVHGVVTLDAVTGDYVYTAIGDFHGNDRFVVTITDSSGGSVRTVVNVTVGAIVDIDHDTVTTNEDTTVNIAVQANNTFENTAHAITAIDGSAVVVGTPVTVANGLVTLRADGTLDFAPSANYNGTTNFTYTVTSGGVTETATVTVNVTAVNDSPIVPGGTVSLPLGDGVDVPADQGLLAGASDADGDPLRVIEVSVDGVAGSTPVGTPIMIPGRGTLLVRADGSYVFTPSANFVGELIVRYTVGDGNGGLTEATIRLSNSTPVFTEQEELRRAPLPGAGALDTGGNGGLYRAGEANSVLIQTVNSLGSLNGTADLLHPDGAVSRAVNGVDNLGHVGSFGAVGAVLNAVNELSALNGNDDMGARSGLHQLLRSALGGGLEGGQAVLSSLPLGGGLQLDMLGRGDQLLIIINGGAGADGMSVTLANGAALPDWVQADGQGLFLINRPAGVEALTLRLTQRSATGVTVDRLVTIDFLSGELREQRGAADAASRPETSPDTSPRAAAAEPVKLAGAPFAQQLAQAARQHDVEDAALMDLLD</sequence>
<dbReference type="PROSITE" id="PS00018">
    <property type="entry name" value="EF_HAND_1"/>
    <property type="match status" value="1"/>
</dbReference>
<accession>A0ABY8GQ68</accession>
<dbReference type="SUPFAM" id="SSF103647">
    <property type="entry name" value="TSP type-3 repeat"/>
    <property type="match status" value="2"/>
</dbReference>
<dbReference type="InterPro" id="IPR018247">
    <property type="entry name" value="EF_Hand_1_Ca_BS"/>
</dbReference>
<evidence type="ECO:0000259" key="3">
    <source>
        <dbReference type="Pfam" id="PF17803"/>
    </source>
</evidence>
<evidence type="ECO:0000313" key="4">
    <source>
        <dbReference type="EMBL" id="WFP06876.1"/>
    </source>
</evidence>
<protein>
    <submittedName>
        <fullName evidence="4">Tandem-95 repeat protein</fullName>
    </submittedName>
</protein>
<dbReference type="InterPro" id="IPR025592">
    <property type="entry name" value="DUF4347"/>
</dbReference>
<reference evidence="4 5" key="1">
    <citation type="submission" date="2023-03" db="EMBL/GenBank/DDBJ databases">
        <title>Achromobacter spanius LIG8.</title>
        <authorList>
            <person name="Shrestha S."/>
        </authorList>
    </citation>
    <scope>NUCLEOTIDE SEQUENCE [LARGE SCALE GENOMIC DNA]</scope>
    <source>
        <strain evidence="4 5">LIG8</strain>
    </source>
</reference>
<dbReference type="SUPFAM" id="SSF49313">
    <property type="entry name" value="Cadherin-like"/>
    <property type="match status" value="1"/>
</dbReference>
<dbReference type="Pfam" id="PF14252">
    <property type="entry name" value="DUF4347"/>
    <property type="match status" value="1"/>
</dbReference>
<feature type="region of interest" description="Disordered" evidence="1">
    <location>
        <begin position="889"/>
        <end position="932"/>
    </location>
</feature>
<proteinExistence type="predicted"/>
<dbReference type="CDD" id="cd11304">
    <property type="entry name" value="Cadherin_repeat"/>
    <property type="match status" value="2"/>
</dbReference>
<gene>
    <name evidence="4" type="ORF">P8T11_21475</name>
</gene>
<dbReference type="Gene3D" id="2.60.40.2810">
    <property type="match status" value="7"/>
</dbReference>
<dbReference type="Pfam" id="PF17803">
    <property type="entry name" value="Cadherin_4"/>
    <property type="match status" value="2"/>
</dbReference>
<organism evidence="4 5">
    <name type="scientific">Achromobacter spanius</name>
    <dbReference type="NCBI Taxonomy" id="217203"/>
    <lineage>
        <taxon>Bacteria</taxon>
        <taxon>Pseudomonadati</taxon>
        <taxon>Pseudomonadota</taxon>
        <taxon>Betaproteobacteria</taxon>
        <taxon>Burkholderiales</taxon>
        <taxon>Alcaligenaceae</taxon>
        <taxon>Achromobacter</taxon>
    </lineage>
</organism>
<dbReference type="InterPro" id="IPR028974">
    <property type="entry name" value="TSP_type-3_rpt"/>
</dbReference>
<feature type="compositionally biased region" description="Basic and acidic residues" evidence="1">
    <location>
        <begin position="2118"/>
        <end position="2129"/>
    </location>
</feature>
<dbReference type="InterPro" id="IPR015919">
    <property type="entry name" value="Cadherin-like_sf"/>
</dbReference>